<dbReference type="PANTHER" id="PTHR11668">
    <property type="entry name" value="SERINE/THREONINE PROTEIN PHOSPHATASE"/>
    <property type="match status" value="1"/>
</dbReference>
<evidence type="ECO:0000256" key="6">
    <source>
        <dbReference type="ARBA" id="ARBA00047761"/>
    </source>
</evidence>
<evidence type="ECO:0000256" key="3">
    <source>
        <dbReference type="ARBA" id="ARBA00022801"/>
    </source>
</evidence>
<evidence type="ECO:0000313" key="11">
    <source>
        <dbReference type="EMBL" id="KAK8891362.1"/>
    </source>
</evidence>
<name>A0ABR2KLR7_9EUKA</name>
<keyword evidence="12" id="KW-1185">Reference proteome</keyword>
<accession>A0ABR2KLR7</accession>
<evidence type="ECO:0000313" key="12">
    <source>
        <dbReference type="Proteomes" id="UP001470230"/>
    </source>
</evidence>
<feature type="compositionally biased region" description="Low complexity" evidence="9">
    <location>
        <begin position="481"/>
        <end position="505"/>
    </location>
</feature>
<dbReference type="InterPro" id="IPR004843">
    <property type="entry name" value="Calcineurin-like_PHP"/>
</dbReference>
<dbReference type="PANTHER" id="PTHR11668:SF300">
    <property type="entry name" value="SERINE_THREONINE-PROTEIN PHOSPHATASE"/>
    <property type="match status" value="1"/>
</dbReference>
<feature type="region of interest" description="Disordered" evidence="9">
    <location>
        <begin position="321"/>
        <end position="524"/>
    </location>
</feature>
<evidence type="ECO:0000256" key="5">
    <source>
        <dbReference type="ARBA" id="ARBA00023211"/>
    </source>
</evidence>
<evidence type="ECO:0000256" key="7">
    <source>
        <dbReference type="ARBA" id="ARBA00048336"/>
    </source>
</evidence>
<feature type="compositionally biased region" description="Polar residues" evidence="9">
    <location>
        <begin position="442"/>
        <end position="480"/>
    </location>
</feature>
<evidence type="ECO:0000256" key="2">
    <source>
        <dbReference type="ARBA" id="ARBA00022723"/>
    </source>
</evidence>
<keyword evidence="3 8" id="KW-0378">Hydrolase</keyword>
<sequence length="714" mass="79008">MNKENLDLFIQAMMDNVSTGKSIFNPQNLSFRISSNDAVALCCEVLPIFKKEKTVLDLVGPINITGDIHGQLNDLVRCLILGGSPPFTRWLFLGDFVDRGPCSVEVITLLFALKIRYPNHVYLIRGNHESPEMTDMFGFRDECCRKFDLISQQNRVDSQGNQVWMSFCNVFEYIPIAAIVANDYLCIHGGISPQLERIQQIREIKRPLRIPEKGFVTDLFWSDPSKNIKEYGGSTRGSTFVWGLAPIRRFLKDNKLKCIIRGHQFVPEGFDFPFNPEKCVITIFTASNYVEGIPSLAAYLVMDKNGKYEIQKLPQTPIFTLSPSLPKENPQPSNSILIDVSDKDQNSQNSSSSANLDPNPQPQPKVRQMSNRFRAAHRRSLPIDNRPPFSAARKNPLTSGNNDVDKDNDEEETPAVVEEKASTPQPSPNPKEDFASKVAPSKRNSLTITLSNNPVSRTVRTRSFTNGNKTTNQNQSSNFVASPPTSAAKAPSNKNSNIKSNPTKKVASPPIKSNSAEILSPPTKPNNFPNVSNLNIPNLNIPNSNIHMNVGIDLSSLDENSDDIPEGANEDEVCNTAPSTPPPSNLNVKISSQSSTPSNTLEQARRPPLPSTSRVQKTNLYRTLANSRMVTEQSPLVKSAEKKRNNSASLESSMLKGASKSVSKSSVSMTPTRKANNGLNTPPKTKQSSEYCPTPRPNISKTRTNRSRSNSLKL</sequence>
<dbReference type="PROSITE" id="PS00125">
    <property type="entry name" value="SER_THR_PHOSPHATASE"/>
    <property type="match status" value="1"/>
</dbReference>
<organism evidence="11 12">
    <name type="scientific">Tritrichomonas musculus</name>
    <dbReference type="NCBI Taxonomy" id="1915356"/>
    <lineage>
        <taxon>Eukaryota</taxon>
        <taxon>Metamonada</taxon>
        <taxon>Parabasalia</taxon>
        <taxon>Tritrichomonadida</taxon>
        <taxon>Tritrichomonadidae</taxon>
        <taxon>Tritrichomonas</taxon>
    </lineage>
</organism>
<evidence type="ECO:0000256" key="8">
    <source>
        <dbReference type="RuleBase" id="RU004273"/>
    </source>
</evidence>
<feature type="region of interest" description="Disordered" evidence="9">
    <location>
        <begin position="557"/>
        <end position="714"/>
    </location>
</feature>
<dbReference type="EC" id="3.1.3.16" evidence="8"/>
<keyword evidence="5" id="KW-0464">Manganese</keyword>
<evidence type="ECO:0000256" key="1">
    <source>
        <dbReference type="ARBA" id="ARBA00001936"/>
    </source>
</evidence>
<feature type="domain" description="Serine/threonine specific protein phosphatases" evidence="10">
    <location>
        <begin position="124"/>
        <end position="129"/>
    </location>
</feature>
<dbReference type="Pfam" id="PF00149">
    <property type="entry name" value="Metallophos"/>
    <property type="match status" value="1"/>
</dbReference>
<dbReference type="SUPFAM" id="SSF56300">
    <property type="entry name" value="Metallo-dependent phosphatases"/>
    <property type="match status" value="1"/>
</dbReference>
<evidence type="ECO:0000256" key="9">
    <source>
        <dbReference type="SAM" id="MobiDB-lite"/>
    </source>
</evidence>
<feature type="compositionally biased region" description="Polar residues" evidence="9">
    <location>
        <begin position="585"/>
        <end position="602"/>
    </location>
</feature>
<feature type="compositionally biased region" description="Polar residues" evidence="9">
    <location>
        <begin position="669"/>
        <end position="691"/>
    </location>
</feature>
<comment type="caution">
    <text evidence="11">The sequence shown here is derived from an EMBL/GenBank/DDBJ whole genome shotgun (WGS) entry which is preliminary data.</text>
</comment>
<feature type="compositionally biased region" description="Polar residues" evidence="9">
    <location>
        <begin position="611"/>
        <end position="636"/>
    </location>
</feature>
<dbReference type="Proteomes" id="UP001470230">
    <property type="component" value="Unassembled WGS sequence"/>
</dbReference>
<keyword evidence="2" id="KW-0479">Metal-binding</keyword>
<evidence type="ECO:0000259" key="10">
    <source>
        <dbReference type="PROSITE" id="PS00125"/>
    </source>
</evidence>
<dbReference type="EMBL" id="JAPFFF010000004">
    <property type="protein sequence ID" value="KAK8891362.1"/>
    <property type="molecule type" value="Genomic_DNA"/>
</dbReference>
<comment type="similarity">
    <text evidence="8">Belongs to the PPP phosphatase family.</text>
</comment>
<gene>
    <name evidence="11" type="ORF">M9Y10_028570</name>
</gene>
<dbReference type="InterPro" id="IPR006186">
    <property type="entry name" value="Ser/Thr-sp_prot-phosphatase"/>
</dbReference>
<keyword evidence="4" id="KW-0904">Protein phosphatase</keyword>
<dbReference type="InterPro" id="IPR050341">
    <property type="entry name" value="PP1_catalytic_subunit"/>
</dbReference>
<dbReference type="InterPro" id="IPR029052">
    <property type="entry name" value="Metallo-depent_PP-like"/>
</dbReference>
<evidence type="ECO:0000256" key="4">
    <source>
        <dbReference type="ARBA" id="ARBA00022912"/>
    </source>
</evidence>
<feature type="compositionally biased region" description="Acidic residues" evidence="9">
    <location>
        <begin position="559"/>
        <end position="573"/>
    </location>
</feature>
<comment type="catalytic activity">
    <reaction evidence="7 8">
        <text>O-phospho-L-threonyl-[protein] + H2O = L-threonyl-[protein] + phosphate</text>
        <dbReference type="Rhea" id="RHEA:47004"/>
        <dbReference type="Rhea" id="RHEA-COMP:11060"/>
        <dbReference type="Rhea" id="RHEA-COMP:11605"/>
        <dbReference type="ChEBI" id="CHEBI:15377"/>
        <dbReference type="ChEBI" id="CHEBI:30013"/>
        <dbReference type="ChEBI" id="CHEBI:43474"/>
        <dbReference type="ChEBI" id="CHEBI:61977"/>
        <dbReference type="EC" id="3.1.3.16"/>
    </reaction>
</comment>
<comment type="cofactor">
    <cofactor evidence="1">
        <name>Mn(2+)</name>
        <dbReference type="ChEBI" id="CHEBI:29035"/>
    </cofactor>
</comment>
<dbReference type="SMART" id="SM00156">
    <property type="entry name" value="PP2Ac"/>
    <property type="match status" value="1"/>
</dbReference>
<protein>
    <recommendedName>
        <fullName evidence="8">Serine/threonine-protein phosphatase</fullName>
        <ecNumber evidence="8">3.1.3.16</ecNumber>
    </recommendedName>
</protein>
<proteinExistence type="inferred from homology"/>
<comment type="catalytic activity">
    <reaction evidence="6">
        <text>O-phospho-L-seryl-[protein] + H2O = L-seryl-[protein] + phosphate</text>
        <dbReference type="Rhea" id="RHEA:20629"/>
        <dbReference type="Rhea" id="RHEA-COMP:9863"/>
        <dbReference type="Rhea" id="RHEA-COMP:11604"/>
        <dbReference type="ChEBI" id="CHEBI:15377"/>
        <dbReference type="ChEBI" id="CHEBI:29999"/>
        <dbReference type="ChEBI" id="CHEBI:43474"/>
        <dbReference type="ChEBI" id="CHEBI:83421"/>
        <dbReference type="EC" id="3.1.3.16"/>
    </reaction>
</comment>
<dbReference type="Gene3D" id="3.60.21.10">
    <property type="match status" value="1"/>
</dbReference>
<dbReference type="PRINTS" id="PR00114">
    <property type="entry name" value="STPHPHTASE"/>
</dbReference>
<feature type="compositionally biased region" description="Low complexity" evidence="9">
    <location>
        <begin position="659"/>
        <end position="668"/>
    </location>
</feature>
<reference evidence="11 12" key="1">
    <citation type="submission" date="2024-04" db="EMBL/GenBank/DDBJ databases">
        <title>Tritrichomonas musculus Genome.</title>
        <authorList>
            <person name="Alves-Ferreira E."/>
            <person name="Grigg M."/>
            <person name="Lorenzi H."/>
            <person name="Galac M."/>
        </authorList>
    </citation>
    <scope>NUCLEOTIDE SEQUENCE [LARGE SCALE GENOMIC DNA]</scope>
    <source>
        <strain evidence="11 12">EAF2021</strain>
    </source>
</reference>